<proteinExistence type="predicted"/>
<feature type="transmembrane region" description="Helical" evidence="1">
    <location>
        <begin position="222"/>
        <end position="239"/>
    </location>
</feature>
<keyword evidence="3" id="KW-1185">Reference proteome</keyword>
<accession>A0A7J4ZPA2</accession>
<evidence type="ECO:0000313" key="2">
    <source>
        <dbReference type="EMBL" id="KAB0664734.1"/>
    </source>
</evidence>
<dbReference type="RefSeq" id="WP_151128754.1">
    <property type="nucleotide sequence ID" value="NZ_VZQZ01000007.1"/>
</dbReference>
<dbReference type="Proteomes" id="UP000420562">
    <property type="component" value="Unassembled WGS sequence"/>
</dbReference>
<organism evidence="2 3">
    <name type="scientific">Oryzomonas japonica</name>
    <dbReference type="NCBI Taxonomy" id="2603858"/>
    <lineage>
        <taxon>Bacteria</taxon>
        <taxon>Pseudomonadati</taxon>
        <taxon>Thermodesulfobacteriota</taxon>
        <taxon>Desulfuromonadia</taxon>
        <taxon>Geobacterales</taxon>
        <taxon>Geobacteraceae</taxon>
        <taxon>Oryzomonas</taxon>
    </lineage>
</organism>
<feature type="transmembrane region" description="Helical" evidence="1">
    <location>
        <begin position="59"/>
        <end position="76"/>
    </location>
</feature>
<dbReference type="Pfam" id="PF09991">
    <property type="entry name" value="DUF2232"/>
    <property type="match status" value="1"/>
</dbReference>
<keyword evidence="1" id="KW-0472">Membrane</keyword>
<comment type="caution">
    <text evidence="2">The sequence shown here is derived from an EMBL/GenBank/DDBJ whole genome shotgun (WGS) entry which is preliminary data.</text>
</comment>
<feature type="transmembrane region" description="Helical" evidence="1">
    <location>
        <begin position="251"/>
        <end position="270"/>
    </location>
</feature>
<name>A0A7J4ZPA2_9BACT</name>
<feature type="transmembrane region" description="Helical" evidence="1">
    <location>
        <begin position="36"/>
        <end position="52"/>
    </location>
</feature>
<evidence type="ECO:0000313" key="3">
    <source>
        <dbReference type="Proteomes" id="UP000420562"/>
    </source>
</evidence>
<evidence type="ECO:0000256" key="1">
    <source>
        <dbReference type="SAM" id="Phobius"/>
    </source>
</evidence>
<feature type="transmembrane region" description="Helical" evidence="1">
    <location>
        <begin position="109"/>
        <end position="130"/>
    </location>
</feature>
<feature type="transmembrane region" description="Helical" evidence="1">
    <location>
        <begin position="82"/>
        <end position="100"/>
    </location>
</feature>
<sequence>MNPNTPADSIKARLTAVLVGTAGTFALFAVSFVLPPLGFFTGLLAPFPVVYYRLRQGRGTAAVILALAGIALTAVYSPNVGAIYLLQCGVIALLMPELLLRGHGAARTIAWTTGVSAALVAVVAVTLTLVSNQDLQQALSGEISTSISRALALYEKSGVKGDELSMVKKSMDMAAALLIRVYPSLVTILLGIMAGCNLALIRRPAFLMGYRFPLGDFKDLRLPEPLVWILIAAGFAMLAPSRFVTMPALNVLVVTTTLYFLQGLAVILTLTARQAFYSIIRVFLWVMLLIQPYLAAIVAAIGIFDLWGDFRTPKKQENL</sequence>
<feature type="transmembrane region" description="Helical" evidence="1">
    <location>
        <begin position="282"/>
        <end position="304"/>
    </location>
</feature>
<dbReference type="AlphaFoldDB" id="A0A7J4ZPA2"/>
<gene>
    <name evidence="2" type="ORF">F6V25_11765</name>
</gene>
<protein>
    <submittedName>
        <fullName evidence="2">YybS family protein</fullName>
    </submittedName>
</protein>
<dbReference type="EMBL" id="VZQZ01000007">
    <property type="protein sequence ID" value="KAB0664734.1"/>
    <property type="molecule type" value="Genomic_DNA"/>
</dbReference>
<keyword evidence="1" id="KW-0812">Transmembrane</keyword>
<reference evidence="2 3" key="1">
    <citation type="submission" date="2019-09" db="EMBL/GenBank/DDBJ databases">
        <title>Geobacter sp. Red96, a novel strain isolated from paddy soil.</title>
        <authorList>
            <person name="Xu Z."/>
            <person name="Masuda Y."/>
            <person name="Itoh H."/>
            <person name="Senoo K."/>
        </authorList>
    </citation>
    <scope>NUCLEOTIDE SEQUENCE [LARGE SCALE GENOMIC DNA]</scope>
    <source>
        <strain evidence="2 3">Red96</strain>
    </source>
</reference>
<dbReference type="InterPro" id="IPR018710">
    <property type="entry name" value="DUF2232"/>
</dbReference>
<feature type="transmembrane region" description="Helical" evidence="1">
    <location>
        <begin position="181"/>
        <end position="201"/>
    </location>
</feature>
<keyword evidence="1" id="KW-1133">Transmembrane helix</keyword>
<dbReference type="PANTHER" id="PTHR41324">
    <property type="entry name" value="MEMBRANE PROTEIN-RELATED"/>
    <property type="match status" value="1"/>
</dbReference>
<dbReference type="PANTHER" id="PTHR41324:SF1">
    <property type="entry name" value="DUF2232 DOMAIN-CONTAINING PROTEIN"/>
    <property type="match status" value="1"/>
</dbReference>